<dbReference type="PANTHER" id="PTHR47723:SF19">
    <property type="entry name" value="POLYNUCLEOTIDYL TRANSFERASE, RIBONUCLEASE H-LIKE SUPERFAMILY PROTEIN"/>
    <property type="match status" value="1"/>
</dbReference>
<gene>
    <name evidence="2" type="ORF">Syun_022809</name>
</gene>
<reference evidence="2 3" key="1">
    <citation type="submission" date="2024-01" db="EMBL/GenBank/DDBJ databases">
        <title>Genome assemblies of Stephania.</title>
        <authorList>
            <person name="Yang L."/>
        </authorList>
    </citation>
    <scope>NUCLEOTIDE SEQUENCE [LARGE SCALE GENOMIC DNA]</scope>
    <source>
        <strain evidence="2">YNDBR</strain>
        <tissue evidence="2">Leaf</tissue>
    </source>
</reference>
<dbReference type="EMBL" id="JBBNAF010000010">
    <property type="protein sequence ID" value="KAK9106798.1"/>
    <property type="molecule type" value="Genomic_DNA"/>
</dbReference>
<accession>A0AAP0HYX1</accession>
<organism evidence="2 3">
    <name type="scientific">Stephania yunnanensis</name>
    <dbReference type="NCBI Taxonomy" id="152371"/>
    <lineage>
        <taxon>Eukaryota</taxon>
        <taxon>Viridiplantae</taxon>
        <taxon>Streptophyta</taxon>
        <taxon>Embryophyta</taxon>
        <taxon>Tracheophyta</taxon>
        <taxon>Spermatophyta</taxon>
        <taxon>Magnoliopsida</taxon>
        <taxon>Ranunculales</taxon>
        <taxon>Menispermaceae</taxon>
        <taxon>Menispermoideae</taxon>
        <taxon>Cissampelideae</taxon>
        <taxon>Stephania</taxon>
    </lineage>
</organism>
<dbReference type="AlphaFoldDB" id="A0AAP0HYX1"/>
<keyword evidence="1" id="KW-0472">Membrane</keyword>
<name>A0AAP0HYX1_9MAGN</name>
<keyword evidence="3" id="KW-1185">Reference proteome</keyword>
<keyword evidence="1" id="KW-0812">Transmembrane</keyword>
<dbReference type="Proteomes" id="UP001420932">
    <property type="component" value="Unassembled WGS sequence"/>
</dbReference>
<sequence>MTRDFATAMESIKKFLAPREKRLVSWSPPSHELVKLNTDSSFVVSINWASVGGVVCDDNNGDWFEVFLLNIGVGLTVAAELWGLLK</sequence>
<evidence type="ECO:0000313" key="2">
    <source>
        <dbReference type="EMBL" id="KAK9106798.1"/>
    </source>
</evidence>
<evidence type="ECO:0000256" key="1">
    <source>
        <dbReference type="SAM" id="Phobius"/>
    </source>
</evidence>
<protein>
    <submittedName>
        <fullName evidence="2">Uncharacterized protein</fullName>
    </submittedName>
</protein>
<comment type="caution">
    <text evidence="2">The sequence shown here is derived from an EMBL/GenBank/DDBJ whole genome shotgun (WGS) entry which is preliminary data.</text>
</comment>
<dbReference type="PANTHER" id="PTHR47723">
    <property type="entry name" value="OS05G0353850 PROTEIN"/>
    <property type="match status" value="1"/>
</dbReference>
<proteinExistence type="predicted"/>
<feature type="transmembrane region" description="Helical" evidence="1">
    <location>
        <begin position="67"/>
        <end position="85"/>
    </location>
</feature>
<evidence type="ECO:0000313" key="3">
    <source>
        <dbReference type="Proteomes" id="UP001420932"/>
    </source>
</evidence>
<keyword evidence="1" id="KW-1133">Transmembrane helix</keyword>
<dbReference type="InterPro" id="IPR053151">
    <property type="entry name" value="RNase_H-like"/>
</dbReference>